<feature type="signal peptide" evidence="2">
    <location>
        <begin position="1"/>
        <end position="22"/>
    </location>
</feature>
<feature type="compositionally biased region" description="Basic residues" evidence="1">
    <location>
        <begin position="226"/>
        <end position="243"/>
    </location>
</feature>
<proteinExistence type="predicted"/>
<feature type="compositionally biased region" description="Basic and acidic residues" evidence="1">
    <location>
        <begin position="181"/>
        <end position="199"/>
    </location>
</feature>
<keyword evidence="2" id="KW-0732">Signal</keyword>
<feature type="region of interest" description="Disordered" evidence="1">
    <location>
        <begin position="778"/>
        <end position="799"/>
    </location>
</feature>
<feature type="compositionally biased region" description="Basic and acidic residues" evidence="1">
    <location>
        <begin position="989"/>
        <end position="1018"/>
    </location>
</feature>
<feature type="compositionally biased region" description="Basic residues" evidence="1">
    <location>
        <begin position="297"/>
        <end position="308"/>
    </location>
</feature>
<protein>
    <recommendedName>
        <fullName evidence="4">AP2/ERF domain-containing protein</fullName>
    </recommendedName>
</protein>
<organism evidence="3">
    <name type="scientific">Chromera velia CCMP2878</name>
    <dbReference type="NCBI Taxonomy" id="1169474"/>
    <lineage>
        <taxon>Eukaryota</taxon>
        <taxon>Sar</taxon>
        <taxon>Alveolata</taxon>
        <taxon>Colpodellida</taxon>
        <taxon>Chromeraceae</taxon>
        <taxon>Chromera</taxon>
    </lineage>
</organism>
<accession>A0A0G4EZ57</accession>
<gene>
    <name evidence="3" type="ORF">Cvel_14307</name>
</gene>
<feature type="compositionally biased region" description="Pro residues" evidence="1">
    <location>
        <begin position="249"/>
        <end position="261"/>
    </location>
</feature>
<feature type="compositionally biased region" description="Basic and acidic residues" evidence="1">
    <location>
        <begin position="270"/>
        <end position="296"/>
    </location>
</feature>
<evidence type="ECO:0000256" key="2">
    <source>
        <dbReference type="SAM" id="SignalP"/>
    </source>
</evidence>
<dbReference type="VEuPathDB" id="CryptoDB:Cvel_14307"/>
<evidence type="ECO:0008006" key="4">
    <source>
        <dbReference type="Google" id="ProtNLM"/>
    </source>
</evidence>
<feature type="region of interest" description="Disordered" evidence="1">
    <location>
        <begin position="95"/>
        <end position="347"/>
    </location>
</feature>
<feature type="compositionally biased region" description="Basic residues" evidence="1">
    <location>
        <begin position="152"/>
        <end position="161"/>
    </location>
</feature>
<feature type="compositionally biased region" description="Low complexity" evidence="1">
    <location>
        <begin position="95"/>
        <end position="117"/>
    </location>
</feature>
<evidence type="ECO:0000256" key="1">
    <source>
        <dbReference type="SAM" id="MobiDB-lite"/>
    </source>
</evidence>
<feature type="region of interest" description="Disordered" evidence="1">
    <location>
        <begin position="961"/>
        <end position="1021"/>
    </location>
</feature>
<feature type="compositionally biased region" description="Pro residues" evidence="1">
    <location>
        <begin position="324"/>
        <end position="344"/>
    </location>
</feature>
<evidence type="ECO:0000313" key="3">
    <source>
        <dbReference type="EMBL" id="CEM04480.1"/>
    </source>
</evidence>
<dbReference type="EMBL" id="CDMZ01000013">
    <property type="protein sequence ID" value="CEM04480.1"/>
    <property type="molecule type" value="Genomic_DNA"/>
</dbReference>
<feature type="chain" id="PRO_5005187847" description="AP2/ERF domain-containing protein" evidence="2">
    <location>
        <begin position="23"/>
        <end position="1396"/>
    </location>
</feature>
<sequence length="1396" mass="152703">MRWSVSLLLDLCVLLGLSEVSSVKPGGVHVVERGGGRWGDPAFLPIPLRPVRRHRVISVTLQGRKGALVLEEGGQIEKRREQEREAAATFDFSSPLLSLSSPSHSSSSLSTPSSASLGDLSSLFKSLEETPPPPSTDALRGPEGLSRVEEKKKKRRGKRAGKSGEGEKRRSPGKNLNPETGTERTKKDKQMHAHRGAEAKKHKNIPGKQTKTPPTVPPSQRVDHRVSRRRRQDKRRRWKRNRQRSSTISPPPPRPPSPSSPPVLLLSASRSRDPFLWQKEKEKETPERADKDDRKKGEKKKKGQKGTRHSPTNPSALPAAKPFIPLPPFAPPLAPPSPYVPRLPPGTSASLPSLSFSPAFGSFGAFEEEPKFPSVAVGATRPPFALASSEKTEGAKGEEAESAEGALDVYMSDFSKEFQQVKSRLTGEVETLPNAQSAQQWKRADERIADNVRKKFLHGADKTAAALGNAPLVTWSTTKEGMKGWIVRARRGSPISAFFSASEVGVAAARERAVRFAKSIRLFRVDPTVLFLQSREEPGMLKLIPSEAEERGEREGEGGGEAVSSVPGVGLYGKGIKRVWRVDCEEILRGLPEEDNSSLLQGQTTLTNLTRHYSFAANQFSFQGAKCAAESFAKGLLKAAEEGGSSLEAFLNPPPDALKSSRLGWLERQQTLDAVDGQRRPVGVSPDVVKMSTGKHQCVWRVTYISQGWKNLKSVRKKSKRNFGVEAYGEGGSRAAAEGFASWVHRVALTPRYVNIGEQQGEGRDCGFVVDMSDLSGQGVGDGKSEEIGRTKPKKKKRKRHPSFFFPAFSFGLGGAWASAKELSEVLFEDAMRGVCLERFLSPSLAYSSSREGEEMKAKIGKAAFKRKGLVTLSWKHAAPVRSRTLWNQLREKDEKRWKLGESWEVRFVDPLRLSVTRVRFPVSRYGHRGALAAAYAFASGFVESLHSSRLGVSWKCLKREPKSTQKQKRGGKKTVGGSRGEEEEALFSEEKERGRGGKGDEEKERETDAGSTKDSKSHLASPQGAWVVEYVEEKSLLKDPRGRLRRESPKRLVRQFDVQGGGDVLSFVCQRENAEEFSRVVQRDRERWVVVDGEEWLVLDPSRFPSAWGRFAESRLISIPVSVYGKGGAACIGKCFRRHFCRLQNVAEVRKLLEEVGEQQPLEEIPGVRRGDSASGSRLCLCLCLNASLSLLSVSTDECGTTARNVGVQLIASMGGGAIVARTAEVPAFASMAGSADAARTAEVRAFASMAGSADAARTAEVRAFASMGERGTTARNVGVQLIASMGGGAVDARNAEAPPSAHLPSSPFCSAATQEQQRSLEEFECRVGLVCFFQDVLYFPSVHSSSLQCLPAYRSIDRWKEGRICLIPSCIHSTGTPLHPRQGGRQEVSLSGGG</sequence>
<name>A0A0G4EZ57_9ALVE</name>
<reference evidence="3" key="1">
    <citation type="submission" date="2014-11" db="EMBL/GenBank/DDBJ databases">
        <authorList>
            <person name="Otto D Thomas"/>
            <person name="Naeem Raeece"/>
        </authorList>
    </citation>
    <scope>NUCLEOTIDE SEQUENCE</scope>
</reference>